<dbReference type="InterPro" id="IPR011856">
    <property type="entry name" value="tRNA_endonuc-like_dom_sf"/>
</dbReference>
<comment type="caution">
    <text evidence="1">The sequence shown here is derived from an EMBL/GenBank/DDBJ whole genome shotgun (WGS) entry which is preliminary data.</text>
</comment>
<sequence length="121" mass="13545">MRNDPRSIKESFVKMRVKKVLAKYGAYHFMPVQSGYGAAGLDFYCCHKGRFFSVETKRPGKHLTPRQELIKEAIEKAGGVVFVIGEAAVYEAVEDKNGLGIRKLDTFSGMEMLEGWLLLGV</sequence>
<dbReference type="GO" id="GO:0003676">
    <property type="term" value="F:nucleic acid binding"/>
    <property type="evidence" value="ECO:0007669"/>
    <property type="project" value="InterPro"/>
</dbReference>
<proteinExistence type="predicted"/>
<name>A0A0F9PJ95_9ZZZZ</name>
<protein>
    <recommendedName>
        <fullName evidence="2">VRR-NUC domain-containing protein</fullName>
    </recommendedName>
</protein>
<evidence type="ECO:0000313" key="1">
    <source>
        <dbReference type="EMBL" id="KKN24582.1"/>
    </source>
</evidence>
<dbReference type="Gene3D" id="3.40.1350.10">
    <property type="match status" value="1"/>
</dbReference>
<reference evidence="1" key="1">
    <citation type="journal article" date="2015" name="Nature">
        <title>Complex archaea that bridge the gap between prokaryotes and eukaryotes.</title>
        <authorList>
            <person name="Spang A."/>
            <person name="Saw J.H."/>
            <person name="Jorgensen S.L."/>
            <person name="Zaremba-Niedzwiedzka K."/>
            <person name="Martijn J."/>
            <person name="Lind A.E."/>
            <person name="van Eijk R."/>
            <person name="Schleper C."/>
            <person name="Guy L."/>
            <person name="Ettema T.J."/>
        </authorList>
    </citation>
    <scope>NUCLEOTIDE SEQUENCE</scope>
</reference>
<evidence type="ECO:0008006" key="2">
    <source>
        <dbReference type="Google" id="ProtNLM"/>
    </source>
</evidence>
<organism evidence="1">
    <name type="scientific">marine sediment metagenome</name>
    <dbReference type="NCBI Taxonomy" id="412755"/>
    <lineage>
        <taxon>unclassified sequences</taxon>
        <taxon>metagenomes</taxon>
        <taxon>ecological metagenomes</taxon>
    </lineage>
</organism>
<dbReference type="AlphaFoldDB" id="A0A0F9PJ95"/>
<accession>A0A0F9PJ95</accession>
<dbReference type="EMBL" id="LAZR01002872">
    <property type="protein sequence ID" value="KKN24582.1"/>
    <property type="molecule type" value="Genomic_DNA"/>
</dbReference>
<gene>
    <name evidence="1" type="ORF">LCGC14_0893360</name>
</gene>